<evidence type="ECO:0000259" key="6">
    <source>
        <dbReference type="PROSITE" id="PS51649"/>
    </source>
</evidence>
<accession>A0A7I8LDJ7</accession>
<evidence type="ECO:0000256" key="4">
    <source>
        <dbReference type="SAM" id="MobiDB-lite"/>
    </source>
</evidence>
<feature type="domain" description="NPH3" evidence="6">
    <location>
        <begin position="214"/>
        <end position="471"/>
    </location>
</feature>
<organism evidence="7 8">
    <name type="scientific">Spirodela intermedia</name>
    <name type="common">Intermediate duckweed</name>
    <dbReference type="NCBI Taxonomy" id="51605"/>
    <lineage>
        <taxon>Eukaryota</taxon>
        <taxon>Viridiplantae</taxon>
        <taxon>Streptophyta</taxon>
        <taxon>Embryophyta</taxon>
        <taxon>Tracheophyta</taxon>
        <taxon>Spermatophyta</taxon>
        <taxon>Magnoliopsida</taxon>
        <taxon>Liliopsida</taxon>
        <taxon>Araceae</taxon>
        <taxon>Lemnoideae</taxon>
        <taxon>Spirodela</taxon>
    </lineage>
</organism>
<evidence type="ECO:0000313" key="7">
    <source>
        <dbReference type="EMBL" id="CAA7408091.1"/>
    </source>
</evidence>
<dbReference type="InterPro" id="IPR027356">
    <property type="entry name" value="NPH3_dom"/>
</dbReference>
<protein>
    <submittedName>
        <fullName evidence="7">Uncharacterized protein</fullName>
    </submittedName>
</protein>
<dbReference type="InterPro" id="IPR000210">
    <property type="entry name" value="BTB/POZ_dom"/>
</dbReference>
<dbReference type="PANTHER" id="PTHR32370">
    <property type="entry name" value="OS12G0117600 PROTEIN"/>
    <property type="match status" value="1"/>
</dbReference>
<evidence type="ECO:0000256" key="1">
    <source>
        <dbReference type="ARBA" id="ARBA00004906"/>
    </source>
</evidence>
<dbReference type="PROSITE" id="PS51649">
    <property type="entry name" value="NPH3"/>
    <property type="match status" value="1"/>
</dbReference>
<dbReference type="AlphaFoldDB" id="A0A7I8LDJ7"/>
<dbReference type="InterPro" id="IPR011333">
    <property type="entry name" value="SKP1/BTB/POZ_sf"/>
</dbReference>
<feature type="compositionally biased region" description="Low complexity" evidence="4">
    <location>
        <begin position="561"/>
        <end position="574"/>
    </location>
</feature>
<dbReference type="OrthoDB" id="624345at2759"/>
<comment type="similarity">
    <text evidence="3">Belongs to the NPH3 family.</text>
</comment>
<evidence type="ECO:0000256" key="3">
    <source>
        <dbReference type="PROSITE-ProRule" id="PRU00982"/>
    </source>
</evidence>
<evidence type="ECO:0000256" key="2">
    <source>
        <dbReference type="ARBA" id="ARBA00022786"/>
    </source>
</evidence>
<keyword evidence="8" id="KW-1185">Reference proteome</keyword>
<sequence length="595" mass="65955">MKFMKLGSKPDLFKCEGSTTRYVECELPPDVIVNIGEARFHLHKFPLISKSLRLRNLIRKESEEEEGADELYLYDIPGGPKAFEICAKFCYGMTVTLNAHNVIAARCAAEYLEMGEDAERGNMIFKIEVFLSSSIFQSWKDSIICLQITKPLLPWTEDLKIVGRCVDSIASKISLDHRVVHWSYTNHKRTAVPGEIVDHGTRSQRRIEYLVPVDWWVEDISDLDVDHYEMVMVAVKDREKISAEVIIEGLKAYAERWLPKSIDDLVSEEYITRSRSLVGTLIWLMPSGVTSSSSCSFLLKLLRVVVLIGEDQAKEELLTLISQQLEKASVKDLLIPATPPCCSVYDLHLVQTLITRGVSSKDSDHGSLFPIWKLIDGCLVEIASDPNLPLSSFVDFARTVPEVARAAHDGLYAAIDFYLKEHPALTKSEKKKLCGLIDVRKLSAGTCAHAAQNERLPLRVVVQVLFFEQLRAAAAAAGGRPAAPSFLHGRALSGEKLEEAWQSPSPAPPHAAASDHRASEEKGTSRGGENRCDSPAPPSRSRRIFDRWWVGKLQGEKSKSSESCGSSLSPSSASVIPGRVRTPGPPSRLGRHSIS</sequence>
<dbReference type="GO" id="GO:0016567">
    <property type="term" value="P:protein ubiquitination"/>
    <property type="evidence" value="ECO:0007669"/>
    <property type="project" value="UniProtKB-UniPathway"/>
</dbReference>
<keyword evidence="2" id="KW-0833">Ubl conjugation pathway</keyword>
<comment type="pathway">
    <text evidence="1">Protein modification; protein ubiquitination.</text>
</comment>
<dbReference type="PROSITE" id="PS50097">
    <property type="entry name" value="BTB"/>
    <property type="match status" value="1"/>
</dbReference>
<feature type="compositionally biased region" description="Basic and acidic residues" evidence="4">
    <location>
        <begin position="513"/>
        <end position="532"/>
    </location>
</feature>
<evidence type="ECO:0000313" key="8">
    <source>
        <dbReference type="Proteomes" id="UP000663760"/>
    </source>
</evidence>
<evidence type="ECO:0000259" key="5">
    <source>
        <dbReference type="PROSITE" id="PS50097"/>
    </source>
</evidence>
<reference evidence="7" key="1">
    <citation type="submission" date="2020-02" db="EMBL/GenBank/DDBJ databases">
        <authorList>
            <person name="Scholz U."/>
            <person name="Mascher M."/>
            <person name="Fiebig A."/>
        </authorList>
    </citation>
    <scope>NUCLEOTIDE SEQUENCE</scope>
</reference>
<dbReference type="Pfam" id="PF00651">
    <property type="entry name" value="BTB"/>
    <property type="match status" value="1"/>
</dbReference>
<dbReference type="Pfam" id="PF03000">
    <property type="entry name" value="NPH3"/>
    <property type="match status" value="1"/>
</dbReference>
<dbReference type="EMBL" id="LR746277">
    <property type="protein sequence ID" value="CAA7408091.1"/>
    <property type="molecule type" value="Genomic_DNA"/>
</dbReference>
<feature type="region of interest" description="Disordered" evidence="4">
    <location>
        <begin position="497"/>
        <end position="595"/>
    </location>
</feature>
<dbReference type="UniPathway" id="UPA00143"/>
<dbReference type="Proteomes" id="UP000663760">
    <property type="component" value="Chromosome 14"/>
</dbReference>
<name>A0A7I8LDJ7_SPIIN</name>
<feature type="domain" description="BTB" evidence="5">
    <location>
        <begin position="29"/>
        <end position="99"/>
    </location>
</feature>
<dbReference type="SUPFAM" id="SSF54695">
    <property type="entry name" value="POZ domain"/>
    <property type="match status" value="1"/>
</dbReference>
<dbReference type="Gene3D" id="3.30.710.10">
    <property type="entry name" value="Potassium Channel Kv1.1, Chain A"/>
    <property type="match status" value="1"/>
</dbReference>
<dbReference type="InterPro" id="IPR043454">
    <property type="entry name" value="NPH3/RPT2-like"/>
</dbReference>
<gene>
    <name evidence="7" type="ORF">SI8410_14018769</name>
</gene>
<proteinExistence type="inferred from homology"/>